<evidence type="ECO:0000256" key="10">
    <source>
        <dbReference type="ARBA" id="ARBA00022853"/>
    </source>
</evidence>
<dbReference type="GO" id="GO:0008270">
    <property type="term" value="F:zinc ion binding"/>
    <property type="evidence" value="ECO:0007669"/>
    <property type="project" value="UniProtKB-KW"/>
</dbReference>
<dbReference type="PANTHER" id="PTHR23163:SF0">
    <property type="entry name" value="E3 UBIQUITIN-PROTEIN LIGASE BRE1"/>
    <property type="match status" value="1"/>
</dbReference>
<reference evidence="19" key="1">
    <citation type="submission" date="2025-08" db="UniProtKB">
        <authorList>
            <consortium name="RefSeq"/>
        </authorList>
    </citation>
    <scope>IDENTIFICATION</scope>
    <source>
        <tissue evidence="19">Gonad</tissue>
    </source>
</reference>
<evidence type="ECO:0000256" key="5">
    <source>
        <dbReference type="ARBA" id="ARBA00022679"/>
    </source>
</evidence>
<evidence type="ECO:0000256" key="16">
    <source>
        <dbReference type="SAM" id="MobiDB-lite"/>
    </source>
</evidence>
<dbReference type="Proteomes" id="UP000515135">
    <property type="component" value="Unplaced"/>
</dbReference>
<dbReference type="InterPro" id="IPR017907">
    <property type="entry name" value="Znf_RING_CS"/>
</dbReference>
<evidence type="ECO:0000256" key="2">
    <source>
        <dbReference type="ARBA" id="ARBA00004123"/>
    </source>
</evidence>
<dbReference type="GO" id="GO:0005634">
    <property type="term" value="C:nucleus"/>
    <property type="evidence" value="ECO:0007669"/>
    <property type="project" value="UniProtKB-SubCell"/>
</dbReference>
<evidence type="ECO:0000256" key="3">
    <source>
        <dbReference type="ARBA" id="ARBA00004906"/>
    </source>
</evidence>
<feature type="compositionally biased region" description="Basic and acidic residues" evidence="16">
    <location>
        <begin position="114"/>
        <end position="133"/>
    </location>
</feature>
<evidence type="ECO:0000256" key="15">
    <source>
        <dbReference type="SAM" id="Coils"/>
    </source>
</evidence>
<dbReference type="GO" id="GO:0033503">
    <property type="term" value="C:HULC complex"/>
    <property type="evidence" value="ECO:0007669"/>
    <property type="project" value="TreeGrafter"/>
</dbReference>
<evidence type="ECO:0000256" key="4">
    <source>
        <dbReference type="ARBA" id="ARBA00005555"/>
    </source>
</evidence>
<sequence>MATKRSLNESPSTSAGAPPAKKSITIPSIVFEPVRLDKMSSQEELDLKVLQFQNRKLAERLEQRKAIEDELRERIERLEKRQLADEAALGLVNRYWTLLDEDLRVMLQRFDHTGNKEKPVTEEEGQTDSKDATTEPPQEGDQMTNEAEAKPQLAAGPIDMEEQPTSSSSRDLSTPSPAPSSEGTGIFLSQLTGSGDDEELEQHLKEKVQFSLDAVAKVVKAFDRVQGEKNKLAQAIQGGEGAPSLEEEVKEENKRLTADNQEVQSLVATLQAKHHATTLKFTDLQDKLGAAEIKIPELKNTIEDLQYDKDKLRQKCEKLGFHLAELVEKMKSGAFHSVTSSGAKELPKGQFEMMKADLGGQGSLDNNPLLEMLKADLDEQRELANNRLAELEKLQQEHQVLLKETEKLKMDLKNLPDNVISETSEYKSLQSQYSVLYNESVQLKQALDEARVLLKTTKNTHLRQIEQMESDELSCQKKLRTEVIQLEDSLAQVRKEYEMLRIEFEQNLAANEQAGPINRELRHLITSLQNHNQQLKGEVARYKRKLREAQTEIQKLKSETPGTSHSGEAQQREAAPPVEQPAVKKEEEVKVKEEEVKKEEPEKEKKGDEGDKKSDSEMIKQLKTDLKKSQENQKEMKLLLDMYKGAPKEQRDKVQLMAAEKKAQAEIEDLRQQKQEMLMAAEKKARAEVEELKQRIKSMEEKERQESKKLADEEALKKLKAAEEKMQELQKSLAATKQEEDALLSEMEVTGQAFEDMQEQNVRLLQQLREKDDANFKLMSERIKSNQIHKLLREEKDVLADQVMTLQTQVDAQNQVVRKLEEKERILQNTLATLEKEVNMRAQAMEMHKRKAVESSQLANDLKFHQDDIQRQATHLEELIKEKSAAVEKEQFKHRRTQEECSSLRRKLDRQKKYDFFENADEVLMEEIKTYKQKLTCPCCNTRKKDAVLTKCFHVFCFECVKTRYDTRQRKCPKCNAAFGVNDFHRLYM</sequence>
<name>A0A6P4ZZT8_BRABE</name>
<evidence type="ECO:0000256" key="1">
    <source>
        <dbReference type="ARBA" id="ARBA00000900"/>
    </source>
</evidence>
<keyword evidence="8 14" id="KW-0833">Ubl conjugation pathway</keyword>
<dbReference type="PROSITE" id="PS50089">
    <property type="entry name" value="ZF_RING_2"/>
    <property type="match status" value="1"/>
</dbReference>
<dbReference type="InterPro" id="IPR013083">
    <property type="entry name" value="Znf_RING/FYVE/PHD"/>
</dbReference>
<dbReference type="SUPFAM" id="SSF57850">
    <property type="entry name" value="RING/U-box"/>
    <property type="match status" value="1"/>
</dbReference>
<dbReference type="InterPro" id="IPR018957">
    <property type="entry name" value="Znf_C3HC4_RING-type"/>
</dbReference>
<evidence type="ECO:0000256" key="7">
    <source>
        <dbReference type="ARBA" id="ARBA00022771"/>
    </source>
</evidence>
<feature type="coiled-coil region" evidence="15">
    <location>
        <begin position="803"/>
        <end position="837"/>
    </location>
</feature>
<dbReference type="Pfam" id="PF26052">
    <property type="entry name" value="BRE1B"/>
    <property type="match status" value="1"/>
</dbReference>
<dbReference type="Gene3D" id="3.30.40.10">
    <property type="entry name" value="Zinc/RING finger domain, C3HC4 (zinc finger)"/>
    <property type="match status" value="1"/>
</dbReference>
<feature type="region of interest" description="Disordered" evidence="16">
    <location>
        <begin position="114"/>
        <end position="197"/>
    </location>
</feature>
<dbReference type="UniPathway" id="UPA00143"/>
<comment type="catalytic activity">
    <reaction evidence="1 14">
        <text>S-ubiquitinyl-[E2 ubiquitin-conjugating enzyme]-L-cysteine + [acceptor protein]-L-lysine = [E2 ubiquitin-conjugating enzyme]-L-cysteine + N(6)-ubiquitinyl-[acceptor protein]-L-lysine.</text>
        <dbReference type="EC" id="2.3.2.27"/>
    </reaction>
</comment>
<evidence type="ECO:0000256" key="12">
    <source>
        <dbReference type="ARBA" id="ARBA00023242"/>
    </source>
</evidence>
<dbReference type="AlphaFoldDB" id="A0A6P4ZZT8"/>
<dbReference type="OrthoDB" id="10266039at2759"/>
<feature type="coiled-coil region" evidence="15">
    <location>
        <begin position="370"/>
        <end position="411"/>
    </location>
</feature>
<evidence type="ECO:0000256" key="9">
    <source>
        <dbReference type="ARBA" id="ARBA00022833"/>
    </source>
</evidence>
<gene>
    <name evidence="19" type="primary">LOC109478057</name>
</gene>
<keyword evidence="10 14" id="KW-0156">Chromatin regulator</keyword>
<evidence type="ECO:0000256" key="8">
    <source>
        <dbReference type="ARBA" id="ARBA00022786"/>
    </source>
</evidence>
<feature type="coiled-coil region" evidence="15">
    <location>
        <begin position="242"/>
        <end position="315"/>
    </location>
</feature>
<dbReference type="KEGG" id="bbel:109478057"/>
<proteinExistence type="inferred from homology"/>
<keyword evidence="6 14" id="KW-0479">Metal-binding</keyword>
<dbReference type="GeneID" id="109478057"/>
<feature type="compositionally biased region" description="Basic and acidic residues" evidence="16">
    <location>
        <begin position="582"/>
        <end position="617"/>
    </location>
</feature>
<evidence type="ECO:0000313" key="19">
    <source>
        <dbReference type="RefSeq" id="XP_019635111.1"/>
    </source>
</evidence>
<dbReference type="GO" id="GO:0016567">
    <property type="term" value="P:protein ubiquitination"/>
    <property type="evidence" value="ECO:0007669"/>
    <property type="project" value="UniProtKB-UniRule"/>
</dbReference>
<feature type="compositionally biased region" description="Polar residues" evidence="16">
    <location>
        <begin position="179"/>
        <end position="193"/>
    </location>
</feature>
<comment type="subcellular location">
    <subcellularLocation>
        <location evidence="2 14">Nucleus</location>
    </subcellularLocation>
</comment>
<feature type="compositionally biased region" description="Low complexity" evidence="16">
    <location>
        <begin position="164"/>
        <end position="175"/>
    </location>
</feature>
<dbReference type="InterPro" id="IPR013956">
    <property type="entry name" value="E3_ubiquit_lig_Bre1"/>
</dbReference>
<keyword evidence="12 14" id="KW-0539">Nucleus</keyword>
<keyword evidence="7 13" id="KW-0863">Zinc-finger</keyword>
<dbReference type="GO" id="GO:0061630">
    <property type="term" value="F:ubiquitin protein ligase activity"/>
    <property type="evidence" value="ECO:0007669"/>
    <property type="project" value="UniProtKB-EC"/>
</dbReference>
<organism evidence="18 19">
    <name type="scientific">Branchiostoma belcheri</name>
    <name type="common">Amphioxus</name>
    <dbReference type="NCBI Taxonomy" id="7741"/>
    <lineage>
        <taxon>Eukaryota</taxon>
        <taxon>Metazoa</taxon>
        <taxon>Chordata</taxon>
        <taxon>Cephalochordata</taxon>
        <taxon>Leptocardii</taxon>
        <taxon>Amphioxiformes</taxon>
        <taxon>Branchiostomatidae</taxon>
        <taxon>Branchiostoma</taxon>
    </lineage>
</organism>
<comment type="pathway">
    <text evidence="3 14">Protein modification; protein ubiquitination.</text>
</comment>
<dbReference type="Pfam" id="PF00097">
    <property type="entry name" value="zf-C3HC4"/>
    <property type="match status" value="1"/>
</dbReference>
<evidence type="ECO:0000259" key="17">
    <source>
        <dbReference type="PROSITE" id="PS50089"/>
    </source>
</evidence>
<keyword evidence="18" id="KW-1185">Reference proteome</keyword>
<evidence type="ECO:0000256" key="14">
    <source>
        <dbReference type="RuleBase" id="RU365038"/>
    </source>
</evidence>
<protein>
    <recommendedName>
        <fullName evidence="14">E3 ubiquitin protein ligase</fullName>
        <ecNumber evidence="14">2.3.2.27</ecNumber>
    </recommendedName>
</protein>
<dbReference type="SMART" id="SM00184">
    <property type="entry name" value="RING"/>
    <property type="match status" value="1"/>
</dbReference>
<accession>A0A6P4ZZT8</accession>
<dbReference type="PROSITE" id="PS00518">
    <property type="entry name" value="ZF_RING_1"/>
    <property type="match status" value="1"/>
</dbReference>
<keyword evidence="11 14" id="KW-0175">Coiled coil</keyword>
<dbReference type="FunFam" id="3.30.40.10:FF:000040">
    <property type="entry name" value="E3 ubiquitin protein ligase"/>
    <property type="match status" value="1"/>
</dbReference>
<dbReference type="GO" id="GO:0006325">
    <property type="term" value="P:chromatin organization"/>
    <property type="evidence" value="ECO:0007669"/>
    <property type="project" value="UniProtKB-KW"/>
</dbReference>
<feature type="compositionally biased region" description="Polar residues" evidence="16">
    <location>
        <begin position="560"/>
        <end position="569"/>
    </location>
</feature>
<dbReference type="RefSeq" id="XP_019635111.1">
    <property type="nucleotide sequence ID" value="XM_019779552.1"/>
</dbReference>
<dbReference type="PANTHER" id="PTHR23163">
    <property type="entry name" value="RING FINGER PROTEIN-RELATED"/>
    <property type="match status" value="1"/>
</dbReference>
<dbReference type="CDD" id="cd16814">
    <property type="entry name" value="RING-HC_RNF20"/>
    <property type="match status" value="1"/>
</dbReference>
<feature type="domain" description="RING-type" evidence="17">
    <location>
        <begin position="937"/>
        <end position="976"/>
    </location>
</feature>
<dbReference type="InterPro" id="IPR058642">
    <property type="entry name" value="BRE1A/B-like_dom"/>
</dbReference>
<evidence type="ECO:0000256" key="6">
    <source>
        <dbReference type="ARBA" id="ARBA00022723"/>
    </source>
</evidence>
<keyword evidence="5 14" id="KW-0808">Transferase</keyword>
<feature type="region of interest" description="Disordered" evidence="16">
    <location>
        <begin position="1"/>
        <end position="22"/>
    </location>
</feature>
<keyword evidence="9 14" id="KW-0862">Zinc</keyword>
<dbReference type="EC" id="2.3.2.27" evidence="14"/>
<evidence type="ECO:0000313" key="18">
    <source>
        <dbReference type="Proteomes" id="UP000515135"/>
    </source>
</evidence>
<evidence type="ECO:0000256" key="11">
    <source>
        <dbReference type="ARBA" id="ARBA00023054"/>
    </source>
</evidence>
<feature type="region of interest" description="Disordered" evidence="16">
    <location>
        <begin position="553"/>
        <end position="617"/>
    </location>
</feature>
<evidence type="ECO:0000256" key="13">
    <source>
        <dbReference type="PROSITE-ProRule" id="PRU00175"/>
    </source>
</evidence>
<feature type="coiled-coil region" evidence="15">
    <location>
        <begin position="50"/>
        <end position="88"/>
    </location>
</feature>
<comment type="similarity">
    <text evidence="4 14">Belongs to the BRE1 family.</text>
</comment>
<dbReference type="InterPro" id="IPR001841">
    <property type="entry name" value="Znf_RING"/>
</dbReference>